<keyword evidence="3" id="KW-0804">Transcription</keyword>
<reference evidence="5 6" key="1">
    <citation type="submission" date="2019-09" db="EMBL/GenBank/DDBJ databases">
        <title>Draft genome sequence assemblies of isolates from the urinary tract.</title>
        <authorList>
            <person name="Mores C.R."/>
            <person name="Putonti C."/>
            <person name="Wolfe A.J."/>
        </authorList>
    </citation>
    <scope>NUCLEOTIDE SEQUENCE [LARGE SCALE GENOMIC DNA]</scope>
    <source>
        <strain evidence="5 6">UMB623</strain>
    </source>
</reference>
<accession>A0A5N1GP31</accession>
<proteinExistence type="predicted"/>
<dbReference type="Gene3D" id="1.10.260.40">
    <property type="entry name" value="lambda repressor-like DNA-binding domains"/>
    <property type="match status" value="1"/>
</dbReference>
<dbReference type="Pfam" id="PF01381">
    <property type="entry name" value="HTH_3"/>
    <property type="match status" value="1"/>
</dbReference>
<dbReference type="GO" id="GO:0003677">
    <property type="term" value="F:DNA binding"/>
    <property type="evidence" value="ECO:0007669"/>
    <property type="project" value="UniProtKB-KW"/>
</dbReference>
<evidence type="ECO:0000313" key="5">
    <source>
        <dbReference type="EMBL" id="KAA9302086.1"/>
    </source>
</evidence>
<name>A0A5N1GP31_9LACT</name>
<dbReference type="EMBL" id="VYWO01000001">
    <property type="protein sequence ID" value="KAA9302086.1"/>
    <property type="molecule type" value="Genomic_DNA"/>
</dbReference>
<evidence type="ECO:0000256" key="1">
    <source>
        <dbReference type="ARBA" id="ARBA00023015"/>
    </source>
</evidence>
<dbReference type="InterPro" id="IPR015927">
    <property type="entry name" value="Peptidase_S24_S26A/B/C"/>
</dbReference>
<keyword evidence="2" id="KW-0238">DNA-binding</keyword>
<dbReference type="InterPro" id="IPR001387">
    <property type="entry name" value="Cro/C1-type_HTH"/>
</dbReference>
<evidence type="ECO:0000259" key="4">
    <source>
        <dbReference type="PROSITE" id="PS50943"/>
    </source>
</evidence>
<dbReference type="Pfam" id="PF00717">
    <property type="entry name" value="Peptidase_S24"/>
    <property type="match status" value="1"/>
</dbReference>
<evidence type="ECO:0000256" key="3">
    <source>
        <dbReference type="ARBA" id="ARBA00023163"/>
    </source>
</evidence>
<dbReference type="PROSITE" id="PS50943">
    <property type="entry name" value="HTH_CROC1"/>
    <property type="match status" value="1"/>
</dbReference>
<evidence type="ECO:0000313" key="6">
    <source>
        <dbReference type="Proteomes" id="UP000327148"/>
    </source>
</evidence>
<sequence>MLINWRCEMFNSNLKYLRNKFGLQQEELANQLGRKSGSTISEWEKGTYTPKIKVLSEIASIFNVDLDDLMNKDLTTNDIESIIDKITDTVKILSPTQQNKVYSFAQAQKQEHNEDIIREDSNTYLLSDYQDLLFCGPVSAETGEWLDSEHQETISLPTNILPNTEFDFVVQVDGDSMEPMFRNDEYIFVRKATDIRTGQIGIFSIDSEAYLRKAYIDDDQLRLVSLNDKYDDLIFKNYNAIQLIGSIVL</sequence>
<dbReference type="SMART" id="SM00530">
    <property type="entry name" value="HTH_XRE"/>
    <property type="match status" value="1"/>
</dbReference>
<feature type="domain" description="HTH cro/C1-type" evidence="4">
    <location>
        <begin position="14"/>
        <end position="69"/>
    </location>
</feature>
<dbReference type="PANTHER" id="PTHR40661">
    <property type="match status" value="1"/>
</dbReference>
<dbReference type="SUPFAM" id="SSF51306">
    <property type="entry name" value="LexA/Signal peptidase"/>
    <property type="match status" value="1"/>
</dbReference>
<dbReference type="CDD" id="cd06529">
    <property type="entry name" value="S24_LexA-like"/>
    <property type="match status" value="1"/>
</dbReference>
<protein>
    <submittedName>
        <fullName evidence="5">Helix-turn-helix domain-containing protein</fullName>
    </submittedName>
</protein>
<dbReference type="OrthoDB" id="2475196at2"/>
<dbReference type="Proteomes" id="UP000327148">
    <property type="component" value="Unassembled WGS sequence"/>
</dbReference>
<dbReference type="InterPro" id="IPR036286">
    <property type="entry name" value="LexA/Signal_pep-like_sf"/>
</dbReference>
<evidence type="ECO:0000256" key="2">
    <source>
        <dbReference type="ARBA" id="ARBA00023125"/>
    </source>
</evidence>
<dbReference type="PANTHER" id="PTHR40661:SF1">
    <property type="entry name" value="HTH CRO_C1-TYPE DOMAIN-CONTAINING PROTEIN"/>
    <property type="match status" value="1"/>
</dbReference>
<dbReference type="InterPro" id="IPR039418">
    <property type="entry name" value="LexA-like"/>
</dbReference>
<dbReference type="Gene3D" id="2.10.109.10">
    <property type="entry name" value="Umud Fragment, subunit A"/>
    <property type="match status" value="1"/>
</dbReference>
<dbReference type="InterPro" id="IPR010982">
    <property type="entry name" value="Lambda_DNA-bd_dom_sf"/>
</dbReference>
<dbReference type="CDD" id="cd00093">
    <property type="entry name" value="HTH_XRE"/>
    <property type="match status" value="1"/>
</dbReference>
<dbReference type="AlphaFoldDB" id="A0A5N1GP31"/>
<gene>
    <name evidence="5" type="ORF">F6I03_02425</name>
</gene>
<comment type="caution">
    <text evidence="5">The sequence shown here is derived from an EMBL/GenBank/DDBJ whole genome shotgun (WGS) entry which is preliminary data.</text>
</comment>
<organism evidence="5 6">
    <name type="scientific">Aerococcus sanguinicola</name>
    <dbReference type="NCBI Taxonomy" id="119206"/>
    <lineage>
        <taxon>Bacteria</taxon>
        <taxon>Bacillati</taxon>
        <taxon>Bacillota</taxon>
        <taxon>Bacilli</taxon>
        <taxon>Lactobacillales</taxon>
        <taxon>Aerococcaceae</taxon>
        <taxon>Aerococcus</taxon>
    </lineage>
</organism>
<dbReference type="SUPFAM" id="SSF47413">
    <property type="entry name" value="lambda repressor-like DNA-binding domains"/>
    <property type="match status" value="1"/>
</dbReference>
<keyword evidence="1" id="KW-0805">Transcription regulation</keyword>